<evidence type="ECO:0000313" key="1">
    <source>
        <dbReference type="EMBL" id="GFR77450.1"/>
    </source>
</evidence>
<reference evidence="1 2" key="1">
    <citation type="journal article" date="2021" name="Elife">
        <title>Chloroplast acquisition without the gene transfer in kleptoplastic sea slugs, Plakobranchus ocellatus.</title>
        <authorList>
            <person name="Maeda T."/>
            <person name="Takahashi S."/>
            <person name="Yoshida T."/>
            <person name="Shimamura S."/>
            <person name="Takaki Y."/>
            <person name="Nagai Y."/>
            <person name="Toyoda A."/>
            <person name="Suzuki Y."/>
            <person name="Arimoto A."/>
            <person name="Ishii H."/>
            <person name="Satoh N."/>
            <person name="Nishiyama T."/>
            <person name="Hasebe M."/>
            <person name="Maruyama T."/>
            <person name="Minagawa J."/>
            <person name="Obokata J."/>
            <person name="Shigenobu S."/>
        </authorList>
    </citation>
    <scope>NUCLEOTIDE SEQUENCE [LARGE SCALE GENOMIC DNA]</scope>
</reference>
<accession>A0AAV4FYQ4</accession>
<dbReference type="GO" id="GO:0050659">
    <property type="term" value="F:N-acetylgalactosamine 4-sulfate 6-O-sulfotransferase activity"/>
    <property type="evidence" value="ECO:0007669"/>
    <property type="project" value="TreeGrafter"/>
</dbReference>
<dbReference type="GO" id="GO:0019319">
    <property type="term" value="P:hexose biosynthetic process"/>
    <property type="evidence" value="ECO:0007669"/>
    <property type="project" value="TreeGrafter"/>
</dbReference>
<dbReference type="InterPro" id="IPR052654">
    <property type="entry name" value="CS_Sulfotransferase"/>
</dbReference>
<keyword evidence="2" id="KW-1185">Reference proteome</keyword>
<evidence type="ECO:0000313" key="2">
    <source>
        <dbReference type="Proteomes" id="UP000762676"/>
    </source>
</evidence>
<comment type="caution">
    <text evidence="1">The sequence shown here is derived from an EMBL/GenBank/DDBJ whole genome shotgun (WGS) entry which is preliminary data.</text>
</comment>
<dbReference type="PANTHER" id="PTHR15723">
    <property type="entry name" value="CARBOHYDRATE SULFOTRANSFERASE 15"/>
    <property type="match status" value="1"/>
</dbReference>
<protein>
    <submittedName>
        <fullName evidence="1">Sulfotransferase</fullName>
    </submittedName>
</protein>
<dbReference type="Gene3D" id="3.40.50.300">
    <property type="entry name" value="P-loop containing nucleotide triphosphate hydrolases"/>
    <property type="match status" value="1"/>
</dbReference>
<dbReference type="Proteomes" id="UP000762676">
    <property type="component" value="Unassembled WGS sequence"/>
</dbReference>
<proteinExistence type="predicted"/>
<dbReference type="SUPFAM" id="SSF52540">
    <property type="entry name" value="P-loop containing nucleoside triphosphate hydrolases"/>
    <property type="match status" value="1"/>
</dbReference>
<dbReference type="AlphaFoldDB" id="A0AAV4FYQ4"/>
<name>A0AAV4FYQ4_9GAST</name>
<gene>
    <name evidence="1" type="ORF">ElyMa_003968300</name>
</gene>
<dbReference type="EMBL" id="BMAT01008079">
    <property type="protein sequence ID" value="GFR77450.1"/>
    <property type="molecule type" value="Genomic_DNA"/>
</dbReference>
<organism evidence="1 2">
    <name type="scientific">Elysia marginata</name>
    <dbReference type="NCBI Taxonomy" id="1093978"/>
    <lineage>
        <taxon>Eukaryota</taxon>
        <taxon>Metazoa</taxon>
        <taxon>Spiralia</taxon>
        <taxon>Lophotrochozoa</taxon>
        <taxon>Mollusca</taxon>
        <taxon>Gastropoda</taxon>
        <taxon>Heterobranchia</taxon>
        <taxon>Euthyneura</taxon>
        <taxon>Panpulmonata</taxon>
        <taxon>Sacoglossa</taxon>
        <taxon>Placobranchoidea</taxon>
        <taxon>Plakobranchidae</taxon>
        <taxon>Elysia</taxon>
    </lineage>
</organism>
<dbReference type="PANTHER" id="PTHR15723:SF0">
    <property type="entry name" value="CARBOHYDRATE SULFOTRANSFERASE 15"/>
    <property type="match status" value="1"/>
</dbReference>
<sequence length="109" mass="12980">MRWRCLEGNQGLHSPRLTNAHSIYRLTPRAKFIIFMREPVERLYSRFKHMIHVSPGIFGKYWGDPTPETFHQAAMRAIHLYRGCLQSFTARYCLYNETLFEQAVRFVLT</sequence>
<dbReference type="InterPro" id="IPR027417">
    <property type="entry name" value="P-loop_NTPase"/>
</dbReference>